<dbReference type="PANTHER" id="PTHR43272">
    <property type="entry name" value="LONG-CHAIN-FATTY-ACID--COA LIGASE"/>
    <property type="match status" value="1"/>
</dbReference>
<proteinExistence type="predicted"/>
<dbReference type="InterPro" id="IPR000873">
    <property type="entry name" value="AMP-dep_synth/lig_dom"/>
</dbReference>
<feature type="domain" description="AMP-dependent synthetase/ligase" evidence="2">
    <location>
        <begin position="42"/>
        <end position="412"/>
    </location>
</feature>
<evidence type="ECO:0000256" key="1">
    <source>
        <dbReference type="ARBA" id="ARBA00024484"/>
    </source>
</evidence>
<dbReference type="Pfam" id="PF00501">
    <property type="entry name" value="AMP-binding"/>
    <property type="match status" value="1"/>
</dbReference>
<evidence type="ECO:0000259" key="2">
    <source>
        <dbReference type="Pfam" id="PF00501"/>
    </source>
</evidence>
<dbReference type="Gene3D" id="3.30.300.30">
    <property type="match status" value="1"/>
</dbReference>
<dbReference type="OrthoDB" id="9803968at2"/>
<dbReference type="PROSITE" id="PS00455">
    <property type="entry name" value="AMP_BINDING"/>
    <property type="match status" value="1"/>
</dbReference>
<evidence type="ECO:0000313" key="4">
    <source>
        <dbReference type="Proteomes" id="UP000034076"/>
    </source>
</evidence>
<dbReference type="GO" id="GO:0004467">
    <property type="term" value="F:long-chain fatty acid-CoA ligase activity"/>
    <property type="evidence" value="ECO:0007669"/>
    <property type="project" value="UniProtKB-EC"/>
</dbReference>
<dbReference type="Pfam" id="PF23562">
    <property type="entry name" value="AMP-binding_C_3"/>
    <property type="match status" value="1"/>
</dbReference>
<accession>A0A0M2ND37</accession>
<dbReference type="STRING" id="270498.CHK_2176"/>
<dbReference type="RefSeq" id="WP_046444011.1">
    <property type="nucleotide sequence ID" value="NZ_LAYJ01000112.1"/>
</dbReference>
<dbReference type="Proteomes" id="UP000034076">
    <property type="component" value="Unassembled WGS sequence"/>
</dbReference>
<keyword evidence="4" id="KW-1185">Reference proteome</keyword>
<evidence type="ECO:0000313" key="3">
    <source>
        <dbReference type="EMBL" id="KKI50113.1"/>
    </source>
</evidence>
<dbReference type="EC" id="6.2.1.3" evidence="3"/>
<gene>
    <name evidence="3" type="ORF">CHK_2176</name>
</gene>
<protein>
    <submittedName>
        <fullName evidence="3">Long-chain-fatty-acid--CoA ligase</fullName>
        <ecNumber evidence="3">6.2.1.3</ecNumber>
    </submittedName>
</protein>
<sequence>MENYPNYEIKHEKNFRTMLEGAAKAFDGRDMLRLRTKEGSVKGISHGRFMKDMYALGNGLLSLGLADAHIAVIGPTSYEWLLSYYAITCGTGVVVPIDKELPDDEIANILADSGASCLIFSGEYADTVEKIRSGLPKVRYYIDMNAPADTPEIKSFGALVAEGKATDLGFSQRKIDENAMTILLYTSGTTGKSKGVMLSQKNIISAAEGGISLLDLGKVCMSVLPVHHSFESTHGITMMIENGTTICLNDSLRHFLQNLQLFQPDTIFLVPLFVEMMHRKIWQNAKDGGQEEALRALIEKSNRELAQGADNRDVYFKSIQDAFGGKLKLIICGGAPLSARLMREFREFGMLLLNGYGITECAPLVSVNRNRYYRDGTVGLPIACCEVQVREADGSGEGEIWVKGDNVMLGYYKNDEGTKEVMQDGWFNTGDIGHIDEDGFLSITGRKKNLIVLSNGKNIYPEEIEEYLMRIPYIKEVVVSAPIVDGLNEVELNAEIFVAEEYTAAHSGEEIAKNLENDISEVNKTLPTYKHVQHFHVREQEFEKTTKKSIKRFTI</sequence>
<organism evidence="3 4">
    <name type="scientific">Christensenella hongkongensis</name>
    <dbReference type="NCBI Taxonomy" id="270498"/>
    <lineage>
        <taxon>Bacteria</taxon>
        <taxon>Bacillati</taxon>
        <taxon>Bacillota</taxon>
        <taxon>Clostridia</taxon>
        <taxon>Christensenellales</taxon>
        <taxon>Christensenellaceae</taxon>
        <taxon>Christensenella</taxon>
    </lineage>
</organism>
<dbReference type="PANTHER" id="PTHR43272:SF52">
    <property type="entry name" value="AMP-DEPENDENT SYNTHETASE_LIGASE DOMAIN-CONTAINING PROTEIN"/>
    <property type="match status" value="1"/>
</dbReference>
<dbReference type="InterPro" id="IPR042099">
    <property type="entry name" value="ANL_N_sf"/>
</dbReference>
<dbReference type="InterPro" id="IPR020845">
    <property type="entry name" value="AMP-binding_CS"/>
</dbReference>
<dbReference type="GO" id="GO:0016020">
    <property type="term" value="C:membrane"/>
    <property type="evidence" value="ECO:0007669"/>
    <property type="project" value="TreeGrafter"/>
</dbReference>
<name>A0A0M2ND37_9FIRM</name>
<dbReference type="SUPFAM" id="SSF56801">
    <property type="entry name" value="Acetyl-CoA synthetase-like"/>
    <property type="match status" value="1"/>
</dbReference>
<reference evidence="3 4" key="1">
    <citation type="submission" date="2015-04" db="EMBL/GenBank/DDBJ databases">
        <title>Draft genome sequence of bacteremic isolate Catabacter hongkongensis type strain HKU16T.</title>
        <authorList>
            <person name="Lau S.K."/>
            <person name="Teng J.L."/>
            <person name="Huang Y."/>
            <person name="Curreem S.O."/>
            <person name="Tsui S.K."/>
            <person name="Woo P.C."/>
        </authorList>
    </citation>
    <scope>NUCLEOTIDE SEQUENCE [LARGE SCALE GENOMIC DNA]</scope>
    <source>
        <strain evidence="3 4">HKU16</strain>
    </source>
</reference>
<dbReference type="Gene3D" id="3.40.50.12780">
    <property type="entry name" value="N-terminal domain of ligase-like"/>
    <property type="match status" value="1"/>
</dbReference>
<keyword evidence="3" id="KW-0436">Ligase</keyword>
<comment type="catalytic activity">
    <reaction evidence="1">
        <text>a long-chain fatty acid + ATP + CoA = a long-chain fatty acyl-CoA + AMP + diphosphate</text>
        <dbReference type="Rhea" id="RHEA:15421"/>
        <dbReference type="ChEBI" id="CHEBI:30616"/>
        <dbReference type="ChEBI" id="CHEBI:33019"/>
        <dbReference type="ChEBI" id="CHEBI:57287"/>
        <dbReference type="ChEBI" id="CHEBI:57560"/>
        <dbReference type="ChEBI" id="CHEBI:83139"/>
        <dbReference type="ChEBI" id="CHEBI:456215"/>
        <dbReference type="EC" id="6.2.1.3"/>
    </reaction>
    <physiologicalReaction direction="left-to-right" evidence="1">
        <dbReference type="Rhea" id="RHEA:15422"/>
    </physiologicalReaction>
</comment>
<dbReference type="PATRIC" id="fig|270498.16.peg.1924"/>
<dbReference type="EMBL" id="LAYJ01000112">
    <property type="protein sequence ID" value="KKI50113.1"/>
    <property type="molecule type" value="Genomic_DNA"/>
</dbReference>
<comment type="caution">
    <text evidence="3">The sequence shown here is derived from an EMBL/GenBank/DDBJ whole genome shotgun (WGS) entry which is preliminary data.</text>
</comment>
<dbReference type="InterPro" id="IPR045851">
    <property type="entry name" value="AMP-bd_C_sf"/>
</dbReference>
<dbReference type="AlphaFoldDB" id="A0A0M2ND37"/>